<evidence type="ECO:0000313" key="7">
    <source>
        <dbReference type="Proteomes" id="UP001275440"/>
    </source>
</evidence>
<evidence type="ECO:0000313" key="6">
    <source>
        <dbReference type="EMBL" id="MDV2478102.1"/>
    </source>
</evidence>
<dbReference type="PANTHER" id="PTHR10057">
    <property type="entry name" value="PERIPHERAL-TYPE BENZODIAZEPINE RECEPTOR"/>
    <property type="match status" value="1"/>
</dbReference>
<name>A0ABU3WWH8_9NOCA</name>
<dbReference type="CDD" id="cd15904">
    <property type="entry name" value="TSPO_MBR"/>
    <property type="match status" value="1"/>
</dbReference>
<keyword evidence="5" id="KW-0472">Membrane</keyword>
<evidence type="ECO:0000256" key="2">
    <source>
        <dbReference type="ARBA" id="ARBA00007524"/>
    </source>
</evidence>
<proteinExistence type="inferred from homology"/>
<protein>
    <submittedName>
        <fullName evidence="6">Tryptophan-rich sensory protein</fullName>
    </submittedName>
</protein>
<organism evidence="6 7">
    <name type="scientific">Rhodococcus zopfii</name>
    <dbReference type="NCBI Taxonomy" id="43772"/>
    <lineage>
        <taxon>Bacteria</taxon>
        <taxon>Bacillati</taxon>
        <taxon>Actinomycetota</taxon>
        <taxon>Actinomycetes</taxon>
        <taxon>Mycobacteriales</taxon>
        <taxon>Nocardiaceae</taxon>
        <taxon>Rhodococcus</taxon>
    </lineage>
</organism>
<dbReference type="PANTHER" id="PTHR10057:SF0">
    <property type="entry name" value="TRANSLOCATOR PROTEIN"/>
    <property type="match status" value="1"/>
</dbReference>
<gene>
    <name evidence="6" type="ORF">F8M49_26760</name>
</gene>
<dbReference type="Proteomes" id="UP001275440">
    <property type="component" value="Unassembled WGS sequence"/>
</dbReference>
<comment type="subcellular location">
    <subcellularLocation>
        <location evidence="1">Membrane</location>
        <topology evidence="1">Multi-pass membrane protein</topology>
    </subcellularLocation>
</comment>
<comment type="similarity">
    <text evidence="2">Belongs to the TspO/BZRP family.</text>
</comment>
<comment type="caution">
    <text evidence="6">The sequence shown here is derived from an EMBL/GenBank/DDBJ whole genome shotgun (WGS) entry which is preliminary data.</text>
</comment>
<dbReference type="EMBL" id="WBMO01000005">
    <property type="protein sequence ID" value="MDV2478102.1"/>
    <property type="molecule type" value="Genomic_DNA"/>
</dbReference>
<evidence type="ECO:0000256" key="1">
    <source>
        <dbReference type="ARBA" id="ARBA00004141"/>
    </source>
</evidence>
<dbReference type="InterPro" id="IPR038330">
    <property type="entry name" value="TspO/MBR-related_sf"/>
</dbReference>
<dbReference type="Pfam" id="PF03073">
    <property type="entry name" value="TspO_MBR"/>
    <property type="match status" value="1"/>
</dbReference>
<reference evidence="6 7" key="1">
    <citation type="submission" date="2019-10" db="EMBL/GenBank/DDBJ databases">
        <title>Draft Genome Assembly of Rhodococcus zopfii DSM44189.</title>
        <authorList>
            <person name="Sutton J.M."/>
            <person name="Akob D.M."/>
            <person name="Bushman T.J."/>
        </authorList>
    </citation>
    <scope>NUCLEOTIDE SEQUENCE [LARGE SCALE GENOMIC DNA]</scope>
    <source>
        <strain evidence="6 7">DSM 44189</strain>
    </source>
</reference>
<evidence type="ECO:0000256" key="5">
    <source>
        <dbReference type="ARBA" id="ARBA00023136"/>
    </source>
</evidence>
<accession>A0ABU3WWH8</accession>
<keyword evidence="7" id="KW-1185">Reference proteome</keyword>
<evidence type="ECO:0000256" key="3">
    <source>
        <dbReference type="ARBA" id="ARBA00022692"/>
    </source>
</evidence>
<dbReference type="InterPro" id="IPR004307">
    <property type="entry name" value="TspO_MBR"/>
</dbReference>
<dbReference type="Gene3D" id="1.20.1260.100">
    <property type="entry name" value="TspO/MBR protein"/>
    <property type="match status" value="1"/>
</dbReference>
<sequence>MNAHTPSPICVSPPCSISAPWSPWSIHATHPRCRRVSAGERSGNRVRPRVSRRGGCDVKPATVLGTTAATAVTAFAGSLASREANSRWYRSLRKPSFQPPAAAFPIVWTALYADIAVTSAAAIDELTERRELGARRKYVTALAVNLVLNGSWSWVFFKAGRLVPATVVAALLAASSADLVRRTADAVPLAGAAMSPYAAWTGFATVLSGRIAQLNG</sequence>
<keyword evidence="4" id="KW-1133">Transmembrane helix</keyword>
<keyword evidence="3" id="KW-0812">Transmembrane</keyword>
<evidence type="ECO:0000256" key="4">
    <source>
        <dbReference type="ARBA" id="ARBA00022989"/>
    </source>
</evidence>